<feature type="region of interest" description="Disordered" evidence="1">
    <location>
        <begin position="50"/>
        <end position="77"/>
    </location>
</feature>
<reference evidence="2" key="1">
    <citation type="submission" date="2021-06" db="EMBL/GenBank/DDBJ databases">
        <title>Parelaphostrongylus tenuis whole genome reference sequence.</title>
        <authorList>
            <person name="Garwood T.J."/>
            <person name="Larsen P.A."/>
            <person name="Fountain-Jones N.M."/>
            <person name="Garbe J.R."/>
            <person name="Macchietto M.G."/>
            <person name="Kania S.A."/>
            <person name="Gerhold R.W."/>
            <person name="Richards J.E."/>
            <person name="Wolf T.M."/>
        </authorList>
    </citation>
    <scope>NUCLEOTIDE SEQUENCE</scope>
    <source>
        <strain evidence="2">MNPRO001-30</strain>
        <tissue evidence="2">Meninges</tissue>
    </source>
</reference>
<accession>A0AAD5M386</accession>
<keyword evidence="3" id="KW-1185">Reference proteome</keyword>
<gene>
    <name evidence="2" type="ORF">KIN20_007333</name>
</gene>
<feature type="region of interest" description="Disordered" evidence="1">
    <location>
        <begin position="1"/>
        <end position="23"/>
    </location>
</feature>
<comment type="caution">
    <text evidence="2">The sequence shown here is derived from an EMBL/GenBank/DDBJ whole genome shotgun (WGS) entry which is preliminary data.</text>
</comment>
<dbReference type="EMBL" id="JAHQIW010001055">
    <property type="protein sequence ID" value="KAJ1351345.1"/>
    <property type="molecule type" value="Genomic_DNA"/>
</dbReference>
<dbReference type="AlphaFoldDB" id="A0AAD5M386"/>
<name>A0AAD5M386_PARTN</name>
<sequence length="110" mass="12719">MVTNENGKESFTPINNDDDDEWEHIITEDGGKEVSDPFNGDGEKVVYFALPNPRHQHRREPSRRSSKGPNGSGDPIVNRIREVCRIYHQNLYKQSTTRHYHRLNLMLTSA</sequence>
<evidence type="ECO:0000313" key="3">
    <source>
        <dbReference type="Proteomes" id="UP001196413"/>
    </source>
</evidence>
<evidence type="ECO:0000313" key="2">
    <source>
        <dbReference type="EMBL" id="KAJ1351345.1"/>
    </source>
</evidence>
<evidence type="ECO:0000256" key="1">
    <source>
        <dbReference type="SAM" id="MobiDB-lite"/>
    </source>
</evidence>
<dbReference type="Proteomes" id="UP001196413">
    <property type="component" value="Unassembled WGS sequence"/>
</dbReference>
<organism evidence="2 3">
    <name type="scientific">Parelaphostrongylus tenuis</name>
    <name type="common">Meningeal worm</name>
    <dbReference type="NCBI Taxonomy" id="148309"/>
    <lineage>
        <taxon>Eukaryota</taxon>
        <taxon>Metazoa</taxon>
        <taxon>Ecdysozoa</taxon>
        <taxon>Nematoda</taxon>
        <taxon>Chromadorea</taxon>
        <taxon>Rhabditida</taxon>
        <taxon>Rhabditina</taxon>
        <taxon>Rhabditomorpha</taxon>
        <taxon>Strongyloidea</taxon>
        <taxon>Metastrongylidae</taxon>
        <taxon>Parelaphostrongylus</taxon>
    </lineage>
</organism>
<proteinExistence type="predicted"/>
<protein>
    <submittedName>
        <fullName evidence="2">Uncharacterized protein</fullName>
    </submittedName>
</protein>
<feature type="compositionally biased region" description="Basic residues" evidence="1">
    <location>
        <begin position="54"/>
        <end position="66"/>
    </location>
</feature>